<feature type="transmembrane region" description="Helical" evidence="10">
    <location>
        <begin position="76"/>
        <end position="97"/>
    </location>
</feature>
<evidence type="ECO:0000256" key="1">
    <source>
        <dbReference type="ARBA" id="ARBA00002578"/>
    </source>
</evidence>
<evidence type="ECO:0000256" key="9">
    <source>
        <dbReference type="NCBIfam" id="TIGR01400"/>
    </source>
</evidence>
<keyword evidence="11" id="KW-0282">Flagellum</keyword>
<dbReference type="PRINTS" id="PR00953">
    <property type="entry name" value="TYPE3IMRPROT"/>
</dbReference>
<evidence type="ECO:0000256" key="2">
    <source>
        <dbReference type="ARBA" id="ARBA00009772"/>
    </source>
</evidence>
<dbReference type="Pfam" id="PF01311">
    <property type="entry name" value="Bac_export_1"/>
    <property type="match status" value="1"/>
</dbReference>
<name>A0A2R6Y4W2_9BACL</name>
<keyword evidence="11" id="KW-0966">Cell projection</keyword>
<dbReference type="PANTHER" id="PTHR30065">
    <property type="entry name" value="FLAGELLAR BIOSYNTHETIC PROTEIN FLIR"/>
    <property type="match status" value="1"/>
</dbReference>
<evidence type="ECO:0000256" key="8">
    <source>
        <dbReference type="ARBA" id="ARBA00023143"/>
    </source>
</evidence>
<reference evidence="12" key="1">
    <citation type="journal article" date="2018" name="Sci. Rep.">
        <title>Lignite coal burning seam in the remote Altai Mountains harbors a hydrogen-driven thermophilic microbial community.</title>
        <authorList>
            <person name="Kadnikov V.V."/>
            <person name="Mardanov A.V."/>
            <person name="Ivasenko D.A."/>
            <person name="Antsiferov D.V."/>
            <person name="Beletsky A.V."/>
            <person name="Karnachuk O.V."/>
            <person name="Ravin N.V."/>
        </authorList>
    </citation>
    <scope>NUCLEOTIDE SEQUENCE [LARGE SCALE GENOMIC DNA]</scope>
</reference>
<evidence type="ECO:0000256" key="6">
    <source>
        <dbReference type="ARBA" id="ARBA00022989"/>
    </source>
</evidence>
<dbReference type="AlphaFoldDB" id="A0A2R6Y4W2"/>
<dbReference type="GO" id="GO:0005886">
    <property type="term" value="C:plasma membrane"/>
    <property type="evidence" value="ECO:0007669"/>
    <property type="project" value="UniProtKB-SubCell"/>
</dbReference>
<evidence type="ECO:0000313" key="12">
    <source>
        <dbReference type="Proteomes" id="UP000244338"/>
    </source>
</evidence>
<organism evidence="11 12">
    <name type="scientific">Candidatus Carbonibacillus altaicus</name>
    <dbReference type="NCBI Taxonomy" id="2163959"/>
    <lineage>
        <taxon>Bacteria</taxon>
        <taxon>Bacillati</taxon>
        <taxon>Bacillota</taxon>
        <taxon>Bacilli</taxon>
        <taxon>Bacillales</taxon>
        <taxon>Candidatus Carbonibacillus</taxon>
    </lineage>
</organism>
<comment type="similarity">
    <text evidence="2 10">Belongs to the FliR/MopE/SpaR family.</text>
</comment>
<sequence length="262" mass="28933">MLDWEGIVALLPYAVLIFFRLGAFMLVAPPFNLPSIPHAVKIALALSLSAIVVSVLGGDFVNQPLVMNTPSYLGRVIIEVLFGLSLGWVVYVFFSLFQTAGGIIDFQMGFAIANVIDPQTGAQSPLVGQFKYMLALFLLFITGGYRLMLQGVLNSFVFFPPAHPLKLDDVWVPRLVDWFVRVFTIGLEVAAPYAIVLFLLDLSLGLLSRAVPQMNMFVVGLPVKILGAMFMLALFLPFFIFLTTRLFDLLFETLSRYPAGLG</sequence>
<dbReference type="Proteomes" id="UP000244338">
    <property type="component" value="Unassembled WGS sequence"/>
</dbReference>
<keyword evidence="5 10" id="KW-0812">Transmembrane</keyword>
<keyword evidence="7 10" id="KW-0472">Membrane</keyword>
<dbReference type="EMBL" id="PEBX01000003">
    <property type="protein sequence ID" value="PTQ57711.1"/>
    <property type="molecule type" value="Genomic_DNA"/>
</dbReference>
<dbReference type="GO" id="GO:0006605">
    <property type="term" value="P:protein targeting"/>
    <property type="evidence" value="ECO:0007669"/>
    <property type="project" value="UniProtKB-UniRule"/>
</dbReference>
<evidence type="ECO:0000256" key="5">
    <source>
        <dbReference type="ARBA" id="ARBA00022692"/>
    </source>
</evidence>
<evidence type="ECO:0000313" key="11">
    <source>
        <dbReference type="EMBL" id="PTQ57711.1"/>
    </source>
</evidence>
<keyword evidence="4 10" id="KW-1003">Cell membrane</keyword>
<comment type="function">
    <text evidence="1 10">Role in flagellar biosynthesis.</text>
</comment>
<dbReference type="GO" id="GO:0009425">
    <property type="term" value="C:bacterial-type flagellum basal body"/>
    <property type="evidence" value="ECO:0007669"/>
    <property type="project" value="UniProtKB-SubCell"/>
</dbReference>
<gene>
    <name evidence="11" type="ORF">BSOLF_0906</name>
</gene>
<feature type="transmembrane region" description="Helical" evidence="10">
    <location>
        <begin position="221"/>
        <end position="242"/>
    </location>
</feature>
<evidence type="ECO:0000256" key="3">
    <source>
        <dbReference type="ARBA" id="ARBA00021717"/>
    </source>
</evidence>
<feature type="transmembrane region" description="Helical" evidence="10">
    <location>
        <begin position="132"/>
        <end position="158"/>
    </location>
</feature>
<feature type="transmembrane region" description="Helical" evidence="10">
    <location>
        <begin position="39"/>
        <end position="56"/>
    </location>
</feature>
<evidence type="ECO:0000256" key="4">
    <source>
        <dbReference type="ARBA" id="ARBA00022475"/>
    </source>
</evidence>
<dbReference type="PANTHER" id="PTHR30065:SF1">
    <property type="entry name" value="SURFACE PRESENTATION OF ANTIGENS PROTEIN SPAR"/>
    <property type="match status" value="1"/>
</dbReference>
<protein>
    <recommendedName>
        <fullName evidence="3 9">Flagellar biosynthetic protein FliR</fullName>
    </recommendedName>
</protein>
<comment type="subcellular location">
    <subcellularLocation>
        <location evidence="10">Cell membrane</location>
        <topology evidence="10">Multi-pass membrane protein</topology>
    </subcellularLocation>
    <subcellularLocation>
        <location evidence="10">Bacterial flagellum basal body</location>
    </subcellularLocation>
</comment>
<accession>A0A2R6Y4W2</accession>
<keyword evidence="11" id="KW-0969">Cilium</keyword>
<keyword evidence="6 10" id="KW-1133">Transmembrane helix</keyword>
<dbReference type="InterPro" id="IPR006303">
    <property type="entry name" value="FliR"/>
</dbReference>
<dbReference type="InterPro" id="IPR002010">
    <property type="entry name" value="T3SS_IM_R"/>
</dbReference>
<proteinExistence type="inferred from homology"/>
<feature type="transmembrane region" description="Helical" evidence="10">
    <location>
        <begin position="178"/>
        <end position="200"/>
    </location>
</feature>
<evidence type="ECO:0000256" key="10">
    <source>
        <dbReference type="RuleBase" id="RU362071"/>
    </source>
</evidence>
<evidence type="ECO:0000256" key="7">
    <source>
        <dbReference type="ARBA" id="ARBA00023136"/>
    </source>
</evidence>
<keyword evidence="8 10" id="KW-0975">Bacterial flagellum</keyword>
<dbReference type="NCBIfam" id="TIGR01400">
    <property type="entry name" value="fliR"/>
    <property type="match status" value="1"/>
</dbReference>
<feature type="transmembrane region" description="Helical" evidence="10">
    <location>
        <begin position="6"/>
        <end position="27"/>
    </location>
</feature>
<dbReference type="GO" id="GO:0044780">
    <property type="term" value="P:bacterial-type flagellum assembly"/>
    <property type="evidence" value="ECO:0007669"/>
    <property type="project" value="UniProtKB-UniRule"/>
</dbReference>
<comment type="caution">
    <text evidence="11">The sequence shown here is derived from an EMBL/GenBank/DDBJ whole genome shotgun (WGS) entry which is preliminary data.</text>
</comment>